<keyword evidence="3" id="KW-1185">Reference proteome</keyword>
<proteinExistence type="predicted"/>
<comment type="caution">
    <text evidence="2">The sequence shown here is derived from an EMBL/GenBank/DDBJ whole genome shotgun (WGS) entry which is preliminary data.</text>
</comment>
<dbReference type="Proteomes" id="UP001162131">
    <property type="component" value="Unassembled WGS sequence"/>
</dbReference>
<organism evidence="2 3">
    <name type="scientific">Blepharisma stoltei</name>
    <dbReference type="NCBI Taxonomy" id="1481888"/>
    <lineage>
        <taxon>Eukaryota</taxon>
        <taxon>Sar</taxon>
        <taxon>Alveolata</taxon>
        <taxon>Ciliophora</taxon>
        <taxon>Postciliodesmatophora</taxon>
        <taxon>Heterotrichea</taxon>
        <taxon>Heterotrichida</taxon>
        <taxon>Blepharismidae</taxon>
        <taxon>Blepharisma</taxon>
    </lineage>
</organism>
<evidence type="ECO:0000256" key="1">
    <source>
        <dbReference type="SAM" id="MobiDB-lite"/>
    </source>
</evidence>
<evidence type="ECO:0000313" key="3">
    <source>
        <dbReference type="Proteomes" id="UP001162131"/>
    </source>
</evidence>
<feature type="region of interest" description="Disordered" evidence="1">
    <location>
        <begin position="1"/>
        <end position="54"/>
    </location>
</feature>
<dbReference type="AlphaFoldDB" id="A0AAU9K7Y4"/>
<evidence type="ECO:0000313" key="2">
    <source>
        <dbReference type="EMBL" id="CAG9335665.1"/>
    </source>
</evidence>
<accession>A0AAU9K7Y4</accession>
<dbReference type="EMBL" id="CAJZBQ010000062">
    <property type="protein sequence ID" value="CAG9335665.1"/>
    <property type="molecule type" value="Genomic_DNA"/>
</dbReference>
<sequence>MQNQLQSDQSISIQNESQFDYSTNTVSPRSQTNNCDNVSDSSETEEALSELSSSEKEDFYSTELVSNKYLALRASTAPARPLSDIEEFRRSSDFLLLEHTVICASQLIRTEDMKYDLDSDEGQIACKKLLNQIERLCDVFKVPCMSRSYRKGFSNAYRVLYKEGSLCYLTEILDSAQEGFPYLYVNGEKYLFSNEVLEAGNKLYSSFSKIQNSFRDIYNRICDETSPGVVGEIIDSLKKVLQDFDADWVEFEHLYVHELMVIETDARRFITESIEIERELTVFETREKSKGKLIFESDEYNHCRERLVTMIGKINSVANIEGKGRDDLTLDILLAAEGITRRMSSSQSSPLKSLADKIKNSFSSFRSLLQKYEVNIEVVDPQLKNNSDLVEVLVKFEESWERGKTYILNTKRYNRVVYVHSLIEKTAEKYELFKQQLEYSDSELFVTIPGLIVLHALEDDRGICRYFCSPMYDETDEIGIVWKRLKRSYKLGKLASSSTVEYTELIEMMIIGVPIPQPQRSQIINPKFDNLDHVVNKTKNLAMALQRHRPTEWNKFLDIVLL</sequence>
<gene>
    <name evidence="2" type="ORF">BSTOLATCC_MIC64130</name>
</gene>
<reference evidence="2" key="1">
    <citation type="submission" date="2021-09" db="EMBL/GenBank/DDBJ databases">
        <authorList>
            <consortium name="AG Swart"/>
            <person name="Singh M."/>
            <person name="Singh A."/>
            <person name="Seah K."/>
            <person name="Emmerich C."/>
        </authorList>
    </citation>
    <scope>NUCLEOTIDE SEQUENCE</scope>
    <source>
        <strain evidence="2">ATCC30299</strain>
    </source>
</reference>
<protein>
    <submittedName>
        <fullName evidence="2">Uncharacterized protein</fullName>
    </submittedName>
</protein>
<name>A0AAU9K7Y4_9CILI</name>
<feature type="compositionally biased region" description="Polar residues" evidence="1">
    <location>
        <begin position="1"/>
        <end position="38"/>
    </location>
</feature>